<protein>
    <recommendedName>
        <fullName evidence="5">Nudix hydrolase domain-containing protein</fullName>
    </recommendedName>
</protein>
<dbReference type="AlphaFoldDB" id="A0A834GR51"/>
<dbReference type="Gene3D" id="3.40.630.30">
    <property type="match status" value="1"/>
</dbReference>
<dbReference type="PANTHER" id="PTHR13994">
    <property type="entry name" value="NUDIX HYDROLASE RELATED"/>
    <property type="match status" value="1"/>
</dbReference>
<dbReference type="EMBL" id="WJXA01000006">
    <property type="protein sequence ID" value="KAF7140343.1"/>
    <property type="molecule type" value="Genomic_DNA"/>
</dbReference>
<dbReference type="FunFam" id="3.90.79.10:FF:000015">
    <property type="entry name" value="Nudix hydrolase 8"/>
    <property type="match status" value="1"/>
</dbReference>
<evidence type="ECO:0000259" key="5">
    <source>
        <dbReference type="PROSITE" id="PS51462"/>
    </source>
</evidence>
<dbReference type="FunFam" id="3.40.630.30:FF:000016">
    <property type="entry name" value="nudix hydrolase 2"/>
    <property type="match status" value="1"/>
</dbReference>
<evidence type="ECO:0000256" key="2">
    <source>
        <dbReference type="ARBA" id="ARBA00022723"/>
    </source>
</evidence>
<keyword evidence="3 4" id="KW-0378">Hydrolase</keyword>
<evidence type="ECO:0000256" key="4">
    <source>
        <dbReference type="RuleBase" id="RU003476"/>
    </source>
</evidence>
<organism evidence="6 7">
    <name type="scientific">Rhododendron simsii</name>
    <name type="common">Sims's rhododendron</name>
    <dbReference type="NCBI Taxonomy" id="118357"/>
    <lineage>
        <taxon>Eukaryota</taxon>
        <taxon>Viridiplantae</taxon>
        <taxon>Streptophyta</taxon>
        <taxon>Embryophyta</taxon>
        <taxon>Tracheophyta</taxon>
        <taxon>Spermatophyta</taxon>
        <taxon>Magnoliopsida</taxon>
        <taxon>eudicotyledons</taxon>
        <taxon>Gunneridae</taxon>
        <taxon>Pentapetalae</taxon>
        <taxon>asterids</taxon>
        <taxon>Ericales</taxon>
        <taxon>Ericaceae</taxon>
        <taxon>Ericoideae</taxon>
        <taxon>Rhodoreae</taxon>
        <taxon>Rhododendron</taxon>
    </lineage>
</organism>
<evidence type="ECO:0000313" key="6">
    <source>
        <dbReference type="EMBL" id="KAF7140343.1"/>
    </source>
</evidence>
<dbReference type="Pfam" id="PF00293">
    <property type="entry name" value="NUDIX"/>
    <property type="match status" value="1"/>
</dbReference>
<dbReference type="PRINTS" id="PR01356">
    <property type="entry name" value="GFGPROTEIN"/>
</dbReference>
<dbReference type="InterPro" id="IPR003293">
    <property type="entry name" value="Nudix_hydrolase6-like"/>
</dbReference>
<dbReference type="Gene3D" id="3.90.79.10">
    <property type="entry name" value="Nucleoside Triphosphate Pyrophosphohydrolase"/>
    <property type="match status" value="1"/>
</dbReference>
<dbReference type="InterPro" id="IPR020084">
    <property type="entry name" value="NUDIX_hydrolase_CS"/>
</dbReference>
<dbReference type="Proteomes" id="UP000626092">
    <property type="component" value="Unassembled WGS sequence"/>
</dbReference>
<dbReference type="PROSITE" id="PS51462">
    <property type="entry name" value="NUDIX"/>
    <property type="match status" value="1"/>
</dbReference>
<dbReference type="InterPro" id="IPR000086">
    <property type="entry name" value="NUDIX_hydrolase_dom"/>
</dbReference>
<dbReference type="InterPro" id="IPR015797">
    <property type="entry name" value="NUDIX_hydrolase-like_dom_sf"/>
</dbReference>
<sequence length="292" mass="33032">MDQVVADNGFHHVELLPAVNDDFDGIIVEMKEPMEPEAFRSQLRSSISLWKLQGKRGVWIKLPITLVNLVETSVQEGFRYHHAEPDYLMLVYWIPETANTLPANATHRVVVGAIVMNDKRELLVVQEKRGRFSGTGVWKIPTGTVDEGEDLFAAVVREVKEETGIDAEFVEILAFRQFHKSFFDKSDLFFVCMMRPLSFDIQKQESEIEAAQWIQFEEYAAQPFTQKHGVAKYTAEICLAKLEGEYVGFSPLPISLPSELELMVSCIDNGIMVHHCTVLSDSEGGAPDWILP</sequence>
<keyword evidence="7" id="KW-1185">Reference proteome</keyword>
<evidence type="ECO:0000256" key="1">
    <source>
        <dbReference type="ARBA" id="ARBA00005582"/>
    </source>
</evidence>
<gene>
    <name evidence="6" type="ORF">RHSIM_Rhsim06G0229700</name>
</gene>
<dbReference type="GO" id="GO:0047631">
    <property type="term" value="F:ADP-ribose diphosphatase activity"/>
    <property type="evidence" value="ECO:0007669"/>
    <property type="project" value="TreeGrafter"/>
</dbReference>
<dbReference type="GO" id="GO:0051287">
    <property type="term" value="F:NAD binding"/>
    <property type="evidence" value="ECO:0007669"/>
    <property type="project" value="TreeGrafter"/>
</dbReference>
<evidence type="ECO:0000256" key="3">
    <source>
        <dbReference type="ARBA" id="ARBA00022801"/>
    </source>
</evidence>
<feature type="domain" description="Nudix hydrolase" evidence="5">
    <location>
        <begin position="106"/>
        <end position="236"/>
    </location>
</feature>
<dbReference type="InterPro" id="IPR020476">
    <property type="entry name" value="Nudix_hydrolase"/>
</dbReference>
<dbReference type="SUPFAM" id="SSF55811">
    <property type="entry name" value="Nudix"/>
    <property type="match status" value="1"/>
</dbReference>
<dbReference type="GO" id="GO:0046872">
    <property type="term" value="F:metal ion binding"/>
    <property type="evidence" value="ECO:0007669"/>
    <property type="project" value="UniProtKB-KW"/>
</dbReference>
<dbReference type="PROSITE" id="PS00893">
    <property type="entry name" value="NUDIX_BOX"/>
    <property type="match status" value="1"/>
</dbReference>
<evidence type="ECO:0000313" key="7">
    <source>
        <dbReference type="Proteomes" id="UP000626092"/>
    </source>
</evidence>
<dbReference type="InterPro" id="IPR040618">
    <property type="entry name" value="Pre-Nudix"/>
</dbReference>
<comment type="similarity">
    <text evidence="1 4">Belongs to the Nudix hydrolase family.</text>
</comment>
<accession>A0A834GR51</accession>
<dbReference type="GO" id="GO:0035529">
    <property type="term" value="F:NADH pyrophosphatase activity"/>
    <property type="evidence" value="ECO:0007669"/>
    <property type="project" value="TreeGrafter"/>
</dbReference>
<dbReference type="Pfam" id="PF18290">
    <property type="entry name" value="Nudix_hydro"/>
    <property type="match status" value="1"/>
</dbReference>
<dbReference type="PRINTS" id="PR00502">
    <property type="entry name" value="NUDIXFAMILY"/>
</dbReference>
<proteinExistence type="inferred from homology"/>
<comment type="caution">
    <text evidence="6">The sequence shown here is derived from an EMBL/GenBank/DDBJ whole genome shotgun (WGS) entry which is preliminary data.</text>
</comment>
<dbReference type="OrthoDB" id="447842at2759"/>
<reference evidence="6" key="1">
    <citation type="submission" date="2019-11" db="EMBL/GenBank/DDBJ databases">
        <authorList>
            <person name="Liu Y."/>
            <person name="Hou J."/>
            <person name="Li T.-Q."/>
            <person name="Guan C.-H."/>
            <person name="Wu X."/>
            <person name="Wu H.-Z."/>
            <person name="Ling F."/>
            <person name="Zhang R."/>
            <person name="Shi X.-G."/>
            <person name="Ren J.-P."/>
            <person name="Chen E.-F."/>
            <person name="Sun J.-M."/>
        </authorList>
    </citation>
    <scope>NUCLEOTIDE SEQUENCE</scope>
    <source>
        <strain evidence="6">Adult_tree_wgs_1</strain>
        <tissue evidence="6">Leaves</tissue>
    </source>
</reference>
<keyword evidence="2" id="KW-0479">Metal-binding</keyword>
<dbReference type="PANTHER" id="PTHR13994:SF30">
    <property type="entry name" value="NUDIX HYDROLASE 10"/>
    <property type="match status" value="1"/>
</dbReference>
<name>A0A834GR51_RHOSS</name>
<dbReference type="CDD" id="cd04670">
    <property type="entry name" value="NUDIX_ASFGF2_Nudt6"/>
    <property type="match status" value="1"/>
</dbReference>